<keyword evidence="7" id="KW-1185">Reference proteome</keyword>
<gene>
    <name evidence="6" type="ORF">HND93_02620</name>
</gene>
<feature type="domain" description="Response regulatory" evidence="5">
    <location>
        <begin position="4"/>
        <end position="121"/>
    </location>
</feature>
<dbReference type="InterPro" id="IPR058245">
    <property type="entry name" value="NreC/VraR/RcsB-like_REC"/>
</dbReference>
<name>A0ABX2T5L9_9PROT</name>
<proteinExistence type="predicted"/>
<dbReference type="EMBL" id="JABFDB010000001">
    <property type="protein sequence ID" value="NYZ18592.1"/>
    <property type="molecule type" value="Genomic_DNA"/>
</dbReference>
<dbReference type="PROSITE" id="PS00622">
    <property type="entry name" value="HTH_LUXR_1"/>
    <property type="match status" value="1"/>
</dbReference>
<dbReference type="InterPro" id="IPR011006">
    <property type="entry name" value="CheY-like_superfamily"/>
</dbReference>
<protein>
    <submittedName>
        <fullName evidence="6">Response regulator transcription factor</fullName>
    </submittedName>
</protein>
<dbReference type="SUPFAM" id="SSF52172">
    <property type="entry name" value="CheY-like"/>
    <property type="match status" value="1"/>
</dbReference>
<dbReference type="CDD" id="cd06170">
    <property type="entry name" value="LuxR_C_like"/>
    <property type="match status" value="1"/>
</dbReference>
<evidence type="ECO:0000313" key="6">
    <source>
        <dbReference type="EMBL" id="NYZ18592.1"/>
    </source>
</evidence>
<dbReference type="RefSeq" id="WP_180280320.1">
    <property type="nucleotide sequence ID" value="NZ_JABFDB010000001.1"/>
</dbReference>
<dbReference type="PRINTS" id="PR00038">
    <property type="entry name" value="HTHLUXR"/>
</dbReference>
<organism evidence="6 7">
    <name type="scientific">Azospirillum oleiclasticum</name>
    <dbReference type="NCBI Taxonomy" id="2735135"/>
    <lineage>
        <taxon>Bacteria</taxon>
        <taxon>Pseudomonadati</taxon>
        <taxon>Pseudomonadota</taxon>
        <taxon>Alphaproteobacteria</taxon>
        <taxon>Rhodospirillales</taxon>
        <taxon>Azospirillaceae</taxon>
        <taxon>Azospirillum</taxon>
    </lineage>
</organism>
<dbReference type="Gene3D" id="3.40.50.2300">
    <property type="match status" value="1"/>
</dbReference>
<dbReference type="Pfam" id="PF00196">
    <property type="entry name" value="GerE"/>
    <property type="match status" value="1"/>
</dbReference>
<evidence type="ECO:0000313" key="7">
    <source>
        <dbReference type="Proteomes" id="UP000584642"/>
    </source>
</evidence>
<dbReference type="PANTHER" id="PTHR45566:SF1">
    <property type="entry name" value="HTH-TYPE TRANSCRIPTIONAL REGULATOR YHJB-RELATED"/>
    <property type="match status" value="1"/>
</dbReference>
<dbReference type="PROSITE" id="PS50043">
    <property type="entry name" value="HTH_LUXR_2"/>
    <property type="match status" value="1"/>
</dbReference>
<accession>A0ABX2T5L9</accession>
<dbReference type="PANTHER" id="PTHR45566">
    <property type="entry name" value="HTH-TYPE TRANSCRIPTIONAL REGULATOR YHJB-RELATED"/>
    <property type="match status" value="1"/>
</dbReference>
<comment type="caution">
    <text evidence="6">The sequence shown here is derived from an EMBL/GenBank/DDBJ whole genome shotgun (WGS) entry which is preliminary data.</text>
</comment>
<dbReference type="PROSITE" id="PS50110">
    <property type="entry name" value="RESPONSE_REGULATORY"/>
    <property type="match status" value="1"/>
</dbReference>
<dbReference type="CDD" id="cd17535">
    <property type="entry name" value="REC_NarL-like"/>
    <property type="match status" value="1"/>
</dbReference>
<evidence type="ECO:0000259" key="4">
    <source>
        <dbReference type="PROSITE" id="PS50043"/>
    </source>
</evidence>
<dbReference type="SMART" id="SM00448">
    <property type="entry name" value="REC"/>
    <property type="match status" value="1"/>
</dbReference>
<reference evidence="6 7" key="1">
    <citation type="submission" date="2020-05" db="EMBL/GenBank/DDBJ databases">
        <title>Azospirillum oleiclasticum sp. nov, a nitrogen-fixing and heavy crude oil-emulsifying bacterium isolated from the crude oil of Yumen Oilfield.</title>
        <authorList>
            <person name="Wu D."/>
            <person name="Cai M."/>
            <person name="Zhang X."/>
        </authorList>
    </citation>
    <scope>NUCLEOTIDE SEQUENCE [LARGE SCALE GENOMIC DNA]</scope>
    <source>
        <strain evidence="6 7">ROY-1-1-2</strain>
    </source>
</reference>
<dbReference type="InterPro" id="IPR001789">
    <property type="entry name" value="Sig_transdc_resp-reg_receiver"/>
</dbReference>
<evidence type="ECO:0000256" key="1">
    <source>
        <dbReference type="ARBA" id="ARBA00022553"/>
    </source>
</evidence>
<dbReference type="InterPro" id="IPR016032">
    <property type="entry name" value="Sig_transdc_resp-reg_C-effctor"/>
</dbReference>
<feature type="modified residue" description="4-aspartylphosphate" evidence="3">
    <location>
        <position position="56"/>
    </location>
</feature>
<dbReference type="SMART" id="SM00421">
    <property type="entry name" value="HTH_LUXR"/>
    <property type="match status" value="1"/>
</dbReference>
<dbReference type="Pfam" id="PF00072">
    <property type="entry name" value="Response_reg"/>
    <property type="match status" value="1"/>
</dbReference>
<dbReference type="Proteomes" id="UP000584642">
    <property type="component" value="Unassembled WGS sequence"/>
</dbReference>
<evidence type="ECO:0000259" key="5">
    <source>
        <dbReference type="PROSITE" id="PS50110"/>
    </source>
</evidence>
<evidence type="ECO:0000256" key="3">
    <source>
        <dbReference type="PROSITE-ProRule" id="PRU00169"/>
    </source>
</evidence>
<keyword evidence="2" id="KW-0238">DNA-binding</keyword>
<feature type="domain" description="HTH luxR-type" evidence="4">
    <location>
        <begin position="144"/>
        <end position="209"/>
    </location>
</feature>
<keyword evidence="1 3" id="KW-0597">Phosphoprotein</keyword>
<dbReference type="SUPFAM" id="SSF46894">
    <property type="entry name" value="C-terminal effector domain of the bipartite response regulators"/>
    <property type="match status" value="1"/>
</dbReference>
<dbReference type="InterPro" id="IPR000792">
    <property type="entry name" value="Tscrpt_reg_LuxR_C"/>
</dbReference>
<sequence>MDKRIVVADDHPMFRDALRLAIAGVEPDAEIVEASTLEGVTDALAAERETDLVLLDLNMPGMQGFAGLIHLCQNHPELPVAVISANEEPGVMRRAMEAGASGYIPKSTRSEEMRMALRALLAGETWLPPGIDLDTVRPGEDAAVGACVATLTPQQLRVLMMLHDGKLNKQIAYELGVSEGTVKAHVSAILQKLGVTSRTQAVILARQLADEVNAPQEAIRRAASEV</sequence>
<evidence type="ECO:0000256" key="2">
    <source>
        <dbReference type="ARBA" id="ARBA00023125"/>
    </source>
</evidence>
<dbReference type="InterPro" id="IPR051015">
    <property type="entry name" value="EvgA-like"/>
</dbReference>